<evidence type="ECO:0000256" key="1">
    <source>
        <dbReference type="SAM" id="MobiDB-lite"/>
    </source>
</evidence>
<comment type="caution">
    <text evidence="3">The sequence shown here is derived from an EMBL/GenBank/DDBJ whole genome shotgun (WGS) entry which is preliminary data.</text>
</comment>
<dbReference type="GO" id="GO:0003924">
    <property type="term" value="F:GTPase activity"/>
    <property type="evidence" value="ECO:0007669"/>
    <property type="project" value="InterPro"/>
</dbReference>
<dbReference type="InterPro" id="IPR027417">
    <property type="entry name" value="P-loop_NTPase"/>
</dbReference>
<feature type="non-terminal residue" evidence="3">
    <location>
        <position position="105"/>
    </location>
</feature>
<dbReference type="InterPro" id="IPR015894">
    <property type="entry name" value="Guanylate-bd_N"/>
</dbReference>
<accession>A0A9N9NW41</accession>
<dbReference type="GO" id="GO:0005525">
    <property type="term" value="F:GTP binding"/>
    <property type="evidence" value="ECO:0007669"/>
    <property type="project" value="InterPro"/>
</dbReference>
<dbReference type="Gene3D" id="3.40.50.300">
    <property type="entry name" value="P-loop containing nucleotide triphosphate hydrolases"/>
    <property type="match status" value="1"/>
</dbReference>
<sequence>IIGRNDIGKLFLMTDLTKYIIPPENGFLPRMVVLLRDFMLENPDNFKDYFIDKLKDVDEGAAEGIQKYFSDFDVFGLPMPTSKRAQLQNMDKVSTEDLEPEFVTE</sequence>
<reference evidence="3" key="1">
    <citation type="submission" date="2021-06" db="EMBL/GenBank/DDBJ databases">
        <authorList>
            <person name="Kallberg Y."/>
            <person name="Tangrot J."/>
            <person name="Rosling A."/>
        </authorList>
    </citation>
    <scope>NUCLEOTIDE SEQUENCE</scope>
    <source>
        <strain evidence="3">UK204</strain>
    </source>
</reference>
<feature type="region of interest" description="Disordered" evidence="1">
    <location>
        <begin position="86"/>
        <end position="105"/>
    </location>
</feature>
<feature type="non-terminal residue" evidence="3">
    <location>
        <position position="1"/>
    </location>
</feature>
<feature type="domain" description="Guanylate-binding protein N-terminal" evidence="2">
    <location>
        <begin position="27"/>
        <end position="104"/>
    </location>
</feature>
<dbReference type="Pfam" id="PF02263">
    <property type="entry name" value="GBP"/>
    <property type="match status" value="1"/>
</dbReference>
<evidence type="ECO:0000259" key="2">
    <source>
        <dbReference type="Pfam" id="PF02263"/>
    </source>
</evidence>
<name>A0A9N9NW41_9GLOM</name>
<dbReference type="AlphaFoldDB" id="A0A9N9NW41"/>
<protein>
    <submittedName>
        <fullName evidence="3">10691_t:CDS:1</fullName>
    </submittedName>
</protein>
<dbReference type="OrthoDB" id="2135133at2759"/>
<keyword evidence="4" id="KW-1185">Reference proteome</keyword>
<proteinExistence type="predicted"/>
<gene>
    <name evidence="3" type="ORF">FCALED_LOCUS17934</name>
</gene>
<dbReference type="Proteomes" id="UP000789570">
    <property type="component" value="Unassembled WGS sequence"/>
</dbReference>
<evidence type="ECO:0000313" key="3">
    <source>
        <dbReference type="EMBL" id="CAG8777788.1"/>
    </source>
</evidence>
<dbReference type="EMBL" id="CAJVPQ010030957">
    <property type="protein sequence ID" value="CAG8777788.1"/>
    <property type="molecule type" value="Genomic_DNA"/>
</dbReference>
<evidence type="ECO:0000313" key="4">
    <source>
        <dbReference type="Proteomes" id="UP000789570"/>
    </source>
</evidence>
<feature type="compositionally biased region" description="Acidic residues" evidence="1">
    <location>
        <begin position="96"/>
        <end position="105"/>
    </location>
</feature>
<organism evidence="3 4">
    <name type="scientific">Funneliformis caledonium</name>
    <dbReference type="NCBI Taxonomy" id="1117310"/>
    <lineage>
        <taxon>Eukaryota</taxon>
        <taxon>Fungi</taxon>
        <taxon>Fungi incertae sedis</taxon>
        <taxon>Mucoromycota</taxon>
        <taxon>Glomeromycotina</taxon>
        <taxon>Glomeromycetes</taxon>
        <taxon>Glomerales</taxon>
        <taxon>Glomeraceae</taxon>
        <taxon>Funneliformis</taxon>
    </lineage>
</organism>